<dbReference type="AlphaFoldDB" id="A0A1B0C1W9"/>
<accession>A0A1B0C1W9</accession>
<dbReference type="VEuPathDB" id="VectorBase:GPPI046846"/>
<dbReference type="Proteomes" id="UP000092460">
    <property type="component" value="Unassembled WGS sequence"/>
</dbReference>
<evidence type="ECO:0000313" key="1">
    <source>
        <dbReference type="EnsemblMetazoa" id="GPPI046846-PA"/>
    </source>
</evidence>
<evidence type="ECO:0000313" key="2">
    <source>
        <dbReference type="Proteomes" id="UP000092460"/>
    </source>
</evidence>
<reference evidence="1" key="2">
    <citation type="submission" date="2020-05" db="UniProtKB">
        <authorList>
            <consortium name="EnsemblMetazoa"/>
        </authorList>
    </citation>
    <scope>IDENTIFICATION</scope>
    <source>
        <strain evidence="1">IAEA</strain>
    </source>
</reference>
<dbReference type="PROSITE" id="PS51257">
    <property type="entry name" value="PROKAR_LIPOPROTEIN"/>
    <property type="match status" value="1"/>
</dbReference>
<organism evidence="1 2">
    <name type="scientific">Glossina palpalis gambiensis</name>
    <dbReference type="NCBI Taxonomy" id="67801"/>
    <lineage>
        <taxon>Eukaryota</taxon>
        <taxon>Metazoa</taxon>
        <taxon>Ecdysozoa</taxon>
        <taxon>Arthropoda</taxon>
        <taxon>Hexapoda</taxon>
        <taxon>Insecta</taxon>
        <taxon>Pterygota</taxon>
        <taxon>Neoptera</taxon>
        <taxon>Endopterygota</taxon>
        <taxon>Diptera</taxon>
        <taxon>Brachycera</taxon>
        <taxon>Muscomorpha</taxon>
        <taxon>Hippoboscoidea</taxon>
        <taxon>Glossinidae</taxon>
        <taxon>Glossina</taxon>
    </lineage>
</organism>
<dbReference type="EnsemblMetazoa" id="GPPI046846-RA">
    <property type="protein sequence ID" value="GPPI046846-PA"/>
    <property type="gene ID" value="GPPI046846"/>
</dbReference>
<name>A0A1B0C1W9_9MUSC</name>
<dbReference type="EMBL" id="JXJN01024192">
    <property type="status" value="NOT_ANNOTATED_CDS"/>
    <property type="molecule type" value="Genomic_DNA"/>
</dbReference>
<proteinExistence type="predicted"/>
<sequence>MEKELRYVLVYHVHIELYSSTSIYSGFLSACLLQSIVHCVLFSLDADWDRVVPRADDQIHNIHNL</sequence>
<reference evidence="2" key="1">
    <citation type="submission" date="2015-01" db="EMBL/GenBank/DDBJ databases">
        <authorList>
            <person name="Aksoy S."/>
            <person name="Warren W."/>
            <person name="Wilson R.K."/>
        </authorList>
    </citation>
    <scope>NUCLEOTIDE SEQUENCE [LARGE SCALE GENOMIC DNA]</scope>
    <source>
        <strain evidence="2">IAEA</strain>
    </source>
</reference>
<keyword evidence="2" id="KW-1185">Reference proteome</keyword>
<protein>
    <submittedName>
        <fullName evidence="1">Uncharacterized protein</fullName>
    </submittedName>
</protein>